<evidence type="ECO:0000313" key="12">
    <source>
        <dbReference type="EnsemblMetazoa" id="PHUM451270-PA"/>
    </source>
</evidence>
<dbReference type="PROSITE" id="PS50867">
    <property type="entry name" value="PRE_SET"/>
    <property type="match status" value="1"/>
</dbReference>
<dbReference type="Proteomes" id="UP000009046">
    <property type="component" value="Unassembled WGS sequence"/>
</dbReference>
<keyword evidence="3 11" id="KW-0489">Methyltransferase</keyword>
<dbReference type="FunCoup" id="E0VUK0">
    <property type="interactions" value="200"/>
</dbReference>
<dbReference type="InterPro" id="IPR007728">
    <property type="entry name" value="Pre-SET_dom"/>
</dbReference>
<dbReference type="eggNOG" id="KOG1082">
    <property type="taxonomic scope" value="Eukaryota"/>
</dbReference>
<dbReference type="SMART" id="SM00317">
    <property type="entry name" value="SET"/>
    <property type="match status" value="1"/>
</dbReference>
<feature type="domain" description="Post-SET" evidence="10">
    <location>
        <begin position="264"/>
        <end position="280"/>
    </location>
</feature>
<dbReference type="EC" id="2.1.1.43" evidence="11"/>
<keyword evidence="5" id="KW-0949">S-adenosyl-L-methionine</keyword>
<keyword evidence="7" id="KW-0862">Zinc</keyword>
<dbReference type="OMA" id="VDSMVPK"/>
<evidence type="ECO:0000259" key="10">
    <source>
        <dbReference type="PROSITE" id="PS50868"/>
    </source>
</evidence>
<dbReference type="Gene3D" id="2.170.270.10">
    <property type="entry name" value="SET domain"/>
    <property type="match status" value="1"/>
</dbReference>
<evidence type="ECO:0000259" key="8">
    <source>
        <dbReference type="PROSITE" id="PS50280"/>
    </source>
</evidence>
<dbReference type="GeneID" id="8230327"/>
<feature type="domain" description="SET" evidence="8">
    <location>
        <begin position="124"/>
        <end position="247"/>
    </location>
</feature>
<dbReference type="KEGG" id="phu:Phum_PHUM451270"/>
<reference evidence="12" key="3">
    <citation type="submission" date="2020-05" db="UniProtKB">
        <authorList>
            <consortium name="EnsemblMetazoa"/>
        </authorList>
    </citation>
    <scope>IDENTIFICATION</scope>
    <source>
        <strain evidence="12">USDA</strain>
    </source>
</reference>
<keyword evidence="13" id="KW-1185">Reference proteome</keyword>
<dbReference type="GO" id="GO:0008170">
    <property type="term" value="F:N-methyltransferase activity"/>
    <property type="evidence" value="ECO:0007669"/>
    <property type="project" value="UniProtKB-ARBA"/>
</dbReference>
<dbReference type="HOGENOM" id="CLU_020840_3_3_1"/>
<sequence length="286" mass="33027">MEIIDDETQFIDDDYDHSNPGLFYTVTRIGKEFEYYEKGCNCENSNCTTETGCDCLKYGDNYQLNDEGNLILKNDKFDNALPIFECNFNCSCFRHVFENRNRHGSGKVSKLFCPNRNVQFGPLKTLEIFDAGKKGLGLKTNETIRRGTFICEYAGEIINLKTAKEREKNQRDDMNYIFICKEYAGDKFCNVTIVDPTFIGNVGRYINHSCQPNSVIVPIRVNDSTPHLCVFAIRDIEKNEEICYDYSGRNRIETTPSNEIDFPNRKLCYCQSPSCKSFLPYELNRD</sequence>
<feature type="domain" description="Pre-SET" evidence="9">
    <location>
        <begin position="38"/>
        <end position="121"/>
    </location>
</feature>
<dbReference type="PANTHER" id="PTHR46223:SF3">
    <property type="entry name" value="HISTONE-LYSINE N-METHYLTRANSFERASE SET-23"/>
    <property type="match status" value="1"/>
</dbReference>
<accession>E0VUK0</accession>
<evidence type="ECO:0000256" key="5">
    <source>
        <dbReference type="ARBA" id="ARBA00022691"/>
    </source>
</evidence>
<keyword evidence="2" id="KW-0158">Chromosome</keyword>
<evidence type="ECO:0000256" key="3">
    <source>
        <dbReference type="ARBA" id="ARBA00022603"/>
    </source>
</evidence>
<dbReference type="EMBL" id="AAZO01005497">
    <property type="status" value="NOT_ANNOTATED_CDS"/>
    <property type="molecule type" value="Genomic_DNA"/>
</dbReference>
<dbReference type="GO" id="GO:0042054">
    <property type="term" value="F:histone methyltransferase activity"/>
    <property type="evidence" value="ECO:0007669"/>
    <property type="project" value="InterPro"/>
</dbReference>
<evidence type="ECO:0000256" key="6">
    <source>
        <dbReference type="ARBA" id="ARBA00022723"/>
    </source>
</evidence>
<dbReference type="PANTHER" id="PTHR46223">
    <property type="entry name" value="HISTONE-LYSINE N-METHYLTRANSFERASE SUV39H"/>
    <property type="match status" value="1"/>
</dbReference>
<evidence type="ECO:0000256" key="4">
    <source>
        <dbReference type="ARBA" id="ARBA00022679"/>
    </source>
</evidence>
<comment type="subcellular location">
    <subcellularLocation>
        <location evidence="1">Chromosome</location>
    </subcellularLocation>
</comment>
<dbReference type="PROSITE" id="PS50280">
    <property type="entry name" value="SET"/>
    <property type="match status" value="1"/>
</dbReference>
<dbReference type="CTD" id="8230327"/>
<dbReference type="InterPro" id="IPR050973">
    <property type="entry name" value="H3K9_Histone-Lys_N-MTase"/>
</dbReference>
<reference evidence="11" key="2">
    <citation type="submission" date="2007-04" db="EMBL/GenBank/DDBJ databases">
        <title>The genome of the human body louse.</title>
        <authorList>
            <consortium name="The Human Body Louse Genome Consortium"/>
            <person name="Kirkness E."/>
            <person name="Walenz B."/>
            <person name="Hass B."/>
            <person name="Bruggner R."/>
            <person name="Strausberg R."/>
        </authorList>
    </citation>
    <scope>NUCLEOTIDE SEQUENCE</scope>
    <source>
        <strain evidence="11">USDA</strain>
    </source>
</reference>
<keyword evidence="6" id="KW-0479">Metal-binding</keyword>
<dbReference type="GO" id="GO:0008757">
    <property type="term" value="F:S-adenosylmethionine-dependent methyltransferase activity"/>
    <property type="evidence" value="ECO:0007669"/>
    <property type="project" value="UniProtKB-ARBA"/>
</dbReference>
<name>E0VUK0_PEDHC</name>
<dbReference type="STRING" id="121224.E0VUK0"/>
<evidence type="ECO:0000313" key="13">
    <source>
        <dbReference type="Proteomes" id="UP000009046"/>
    </source>
</evidence>
<organism>
    <name type="scientific">Pediculus humanus subsp. corporis</name>
    <name type="common">Body louse</name>
    <dbReference type="NCBI Taxonomy" id="121224"/>
    <lineage>
        <taxon>Eukaryota</taxon>
        <taxon>Metazoa</taxon>
        <taxon>Ecdysozoa</taxon>
        <taxon>Arthropoda</taxon>
        <taxon>Hexapoda</taxon>
        <taxon>Insecta</taxon>
        <taxon>Pterygota</taxon>
        <taxon>Neoptera</taxon>
        <taxon>Paraneoptera</taxon>
        <taxon>Psocodea</taxon>
        <taxon>Troctomorpha</taxon>
        <taxon>Phthiraptera</taxon>
        <taxon>Anoplura</taxon>
        <taxon>Pediculidae</taxon>
        <taxon>Pediculus</taxon>
    </lineage>
</organism>
<dbReference type="Pfam" id="PF00856">
    <property type="entry name" value="SET"/>
    <property type="match status" value="1"/>
</dbReference>
<dbReference type="RefSeq" id="XP_002429794.1">
    <property type="nucleotide sequence ID" value="XM_002429749.1"/>
</dbReference>
<dbReference type="PROSITE" id="PS50868">
    <property type="entry name" value="POST_SET"/>
    <property type="match status" value="1"/>
</dbReference>
<dbReference type="InterPro" id="IPR001214">
    <property type="entry name" value="SET_dom"/>
</dbReference>
<dbReference type="SUPFAM" id="SSF82199">
    <property type="entry name" value="SET domain"/>
    <property type="match status" value="1"/>
</dbReference>
<dbReference type="GO" id="GO:0005634">
    <property type="term" value="C:nucleus"/>
    <property type="evidence" value="ECO:0007669"/>
    <property type="project" value="InterPro"/>
</dbReference>
<dbReference type="VEuPathDB" id="VectorBase:PHUM451270"/>
<dbReference type="InParanoid" id="E0VUK0"/>
<evidence type="ECO:0000256" key="2">
    <source>
        <dbReference type="ARBA" id="ARBA00022454"/>
    </source>
</evidence>
<gene>
    <name evidence="12" type="primary">8230327</name>
    <name evidence="11" type="ORF">Phum_PHUM451270</name>
</gene>
<dbReference type="EnsemblMetazoa" id="PHUM451270-RA">
    <property type="protein sequence ID" value="PHUM451270-PA"/>
    <property type="gene ID" value="PHUM451270"/>
</dbReference>
<reference evidence="11" key="1">
    <citation type="submission" date="2007-04" db="EMBL/GenBank/DDBJ databases">
        <title>Annotation of Pediculus humanus corporis strain USDA.</title>
        <authorList>
            <person name="Kirkness E."/>
            <person name="Hannick L."/>
            <person name="Hass B."/>
            <person name="Bruggner R."/>
            <person name="Lawson D."/>
            <person name="Bidwell S."/>
            <person name="Joardar V."/>
            <person name="Caler E."/>
            <person name="Walenz B."/>
            <person name="Inman J."/>
            <person name="Schobel S."/>
            <person name="Galinsky K."/>
            <person name="Amedeo P."/>
            <person name="Strausberg R."/>
        </authorList>
    </citation>
    <scope>NUCLEOTIDE SEQUENCE</scope>
    <source>
        <strain evidence="11">USDA</strain>
    </source>
</reference>
<dbReference type="InterPro" id="IPR046341">
    <property type="entry name" value="SET_dom_sf"/>
</dbReference>
<dbReference type="AlphaFoldDB" id="E0VUK0"/>
<dbReference type="GO" id="GO:0005694">
    <property type="term" value="C:chromosome"/>
    <property type="evidence" value="ECO:0007669"/>
    <property type="project" value="UniProtKB-SubCell"/>
</dbReference>
<evidence type="ECO:0000313" key="11">
    <source>
        <dbReference type="EMBL" id="EEB17056.1"/>
    </source>
</evidence>
<keyword evidence="4 11" id="KW-0808">Transferase</keyword>
<proteinExistence type="predicted"/>
<dbReference type="EMBL" id="DS235786">
    <property type="protein sequence ID" value="EEB17056.1"/>
    <property type="molecule type" value="Genomic_DNA"/>
</dbReference>
<evidence type="ECO:0000256" key="1">
    <source>
        <dbReference type="ARBA" id="ARBA00004286"/>
    </source>
</evidence>
<evidence type="ECO:0000256" key="7">
    <source>
        <dbReference type="ARBA" id="ARBA00022833"/>
    </source>
</evidence>
<evidence type="ECO:0000259" key="9">
    <source>
        <dbReference type="PROSITE" id="PS50867"/>
    </source>
</evidence>
<dbReference type="GO" id="GO:0032259">
    <property type="term" value="P:methylation"/>
    <property type="evidence" value="ECO:0007669"/>
    <property type="project" value="UniProtKB-KW"/>
</dbReference>
<dbReference type="OrthoDB" id="48306at2759"/>
<dbReference type="InterPro" id="IPR003616">
    <property type="entry name" value="Post-SET_dom"/>
</dbReference>
<protein>
    <submittedName>
        <fullName evidence="11">Histone-lysine N-methyltransferase SUVR5, putative</fullName>
        <ecNumber evidence="11">2.1.1.43</ecNumber>
    </submittedName>
</protein>
<dbReference type="GO" id="GO:0008270">
    <property type="term" value="F:zinc ion binding"/>
    <property type="evidence" value="ECO:0007669"/>
    <property type="project" value="InterPro"/>
</dbReference>